<reference evidence="1" key="2">
    <citation type="submission" date="2025-09" db="UniProtKB">
        <authorList>
            <consortium name="Ensembl"/>
        </authorList>
    </citation>
    <scope>IDENTIFICATION</scope>
</reference>
<keyword evidence="2" id="KW-1185">Reference proteome</keyword>
<reference evidence="1" key="1">
    <citation type="submission" date="2025-08" db="UniProtKB">
        <authorList>
            <consortium name="Ensembl"/>
        </authorList>
    </citation>
    <scope>IDENTIFICATION</scope>
</reference>
<dbReference type="Ensembl" id="ENSGMOT00000070974.1">
    <property type="protein sequence ID" value="ENSGMOP00000033094.1"/>
    <property type="gene ID" value="ENSGMOG00000022872.1"/>
</dbReference>
<evidence type="ECO:0000313" key="1">
    <source>
        <dbReference type="Ensembl" id="ENSGMOP00000033094.1"/>
    </source>
</evidence>
<proteinExistence type="predicted"/>
<dbReference type="Proteomes" id="UP000694546">
    <property type="component" value="Chromosome 16"/>
</dbReference>
<evidence type="ECO:0000313" key="2">
    <source>
        <dbReference type="Proteomes" id="UP000694546"/>
    </source>
</evidence>
<sequence>MPPPTPTGSDTLKQAKKELSIATLFQMEPLCPPAGKDVLSMSNGSGHTCSSQSRALDMASLTIHEAHGHPPLTHIPTPCTHVNGSHPWPYGVLQICRD</sequence>
<accession>A0A8C5AJ94</accession>
<name>A0A8C5AJ94_GADMO</name>
<dbReference type="AlphaFoldDB" id="A0A8C5AJ94"/>
<organism evidence="1 2">
    <name type="scientific">Gadus morhua</name>
    <name type="common">Atlantic cod</name>
    <dbReference type="NCBI Taxonomy" id="8049"/>
    <lineage>
        <taxon>Eukaryota</taxon>
        <taxon>Metazoa</taxon>
        <taxon>Chordata</taxon>
        <taxon>Craniata</taxon>
        <taxon>Vertebrata</taxon>
        <taxon>Euteleostomi</taxon>
        <taxon>Actinopterygii</taxon>
        <taxon>Neopterygii</taxon>
        <taxon>Teleostei</taxon>
        <taxon>Neoteleostei</taxon>
        <taxon>Acanthomorphata</taxon>
        <taxon>Zeiogadaria</taxon>
        <taxon>Gadariae</taxon>
        <taxon>Gadiformes</taxon>
        <taxon>Gadoidei</taxon>
        <taxon>Gadidae</taxon>
        <taxon>Gadus</taxon>
    </lineage>
</organism>
<protein>
    <submittedName>
        <fullName evidence="1">Uncharacterized protein</fullName>
    </submittedName>
</protein>